<reference evidence="2 3" key="1">
    <citation type="submission" date="2023-08" db="EMBL/GenBank/DDBJ databases">
        <title>Draft genome sequence of Algoriphagus confluentis.</title>
        <authorList>
            <person name="Takatani N."/>
            <person name="Hosokawa M."/>
            <person name="Sawabe T."/>
        </authorList>
    </citation>
    <scope>NUCLEOTIDE SEQUENCE [LARGE SCALE GENOMIC DNA]</scope>
    <source>
        <strain evidence="2 3">NBRC 111222</strain>
    </source>
</reference>
<dbReference type="RefSeq" id="WP_338222411.1">
    <property type="nucleotide sequence ID" value="NZ_BTPD01000001.1"/>
</dbReference>
<dbReference type="InterPro" id="IPR045767">
    <property type="entry name" value="DUF6134"/>
</dbReference>
<dbReference type="Pfam" id="PF19630">
    <property type="entry name" value="DUF6134"/>
    <property type="match status" value="1"/>
</dbReference>
<accession>A0ABQ6PJ22</accession>
<sequence length="210" mass="24543">MRKNWKTIRSKGRILRFLIGFMLFSQNSPAQEADVALFEVVVLGIKIGELEASRDKNRKDSLVYEVNSQVKFWFFGGVDVRFQNRSFFLKDHIVKTTSTSKTNRGDFFSLVRWDGDHYQVKADSYQFENRTPVSGPVAWCSTKLFFEEPSPQDIFLSEVYGLAQRIIQVEPGVYEIEINGNKNRYYYQSGKLDKIVLENPIKNYQIRRVK</sequence>
<evidence type="ECO:0000313" key="2">
    <source>
        <dbReference type="EMBL" id="GMQ27601.1"/>
    </source>
</evidence>
<gene>
    <name evidence="2" type="ORF">Aconfl_02430</name>
</gene>
<protein>
    <submittedName>
        <fullName evidence="2">Uncharacterized protein</fullName>
    </submittedName>
</protein>
<evidence type="ECO:0000313" key="3">
    <source>
        <dbReference type="Proteomes" id="UP001338309"/>
    </source>
</evidence>
<name>A0ABQ6PJ22_9BACT</name>
<evidence type="ECO:0000256" key="1">
    <source>
        <dbReference type="SAM" id="SignalP"/>
    </source>
</evidence>
<feature type="signal peptide" evidence="1">
    <location>
        <begin position="1"/>
        <end position="30"/>
    </location>
</feature>
<organism evidence="2 3">
    <name type="scientific">Algoriphagus confluentis</name>
    <dbReference type="NCBI Taxonomy" id="1697556"/>
    <lineage>
        <taxon>Bacteria</taxon>
        <taxon>Pseudomonadati</taxon>
        <taxon>Bacteroidota</taxon>
        <taxon>Cytophagia</taxon>
        <taxon>Cytophagales</taxon>
        <taxon>Cyclobacteriaceae</taxon>
        <taxon>Algoriphagus</taxon>
    </lineage>
</organism>
<feature type="chain" id="PRO_5045710215" evidence="1">
    <location>
        <begin position="31"/>
        <end position="210"/>
    </location>
</feature>
<dbReference type="Proteomes" id="UP001338309">
    <property type="component" value="Unassembled WGS sequence"/>
</dbReference>
<comment type="caution">
    <text evidence="2">The sequence shown here is derived from an EMBL/GenBank/DDBJ whole genome shotgun (WGS) entry which is preliminary data.</text>
</comment>
<keyword evidence="3" id="KW-1185">Reference proteome</keyword>
<proteinExistence type="predicted"/>
<keyword evidence="1" id="KW-0732">Signal</keyword>
<dbReference type="EMBL" id="BTPD01000001">
    <property type="protein sequence ID" value="GMQ27601.1"/>
    <property type="molecule type" value="Genomic_DNA"/>
</dbReference>